<evidence type="ECO:0000259" key="7">
    <source>
        <dbReference type="Pfam" id="PF06305"/>
    </source>
</evidence>
<keyword evidence="2 6" id="KW-0812">Transmembrane</keyword>
<protein>
    <recommendedName>
        <fullName evidence="7">Lipopolysaccharide assembly protein A domain-containing protein</fullName>
    </recommendedName>
</protein>
<keyword evidence="3 6" id="KW-1133">Transmembrane helix</keyword>
<dbReference type="Pfam" id="PF06305">
    <property type="entry name" value="LapA_dom"/>
    <property type="match status" value="1"/>
</dbReference>
<evidence type="ECO:0000256" key="5">
    <source>
        <dbReference type="SAM" id="Coils"/>
    </source>
</evidence>
<dbReference type="EMBL" id="CP018180">
    <property type="protein sequence ID" value="AUJ32398.1"/>
    <property type="molecule type" value="Genomic_DNA"/>
</dbReference>
<keyword evidence="4 6" id="KW-0472">Membrane</keyword>
<reference evidence="8 9" key="1">
    <citation type="submission" date="2016-11" db="EMBL/GenBank/DDBJ databases">
        <title>Interaction between Lactobacillus species and yeast in water kefir.</title>
        <authorList>
            <person name="Behr J."/>
            <person name="Xu D."/>
            <person name="Vogel R.F."/>
        </authorList>
    </citation>
    <scope>NUCLEOTIDE SEQUENCE [LARGE SCALE GENOMIC DNA]</scope>
    <source>
        <strain evidence="8 9">TMW 1.1827</strain>
    </source>
</reference>
<evidence type="ECO:0000256" key="3">
    <source>
        <dbReference type="ARBA" id="ARBA00022989"/>
    </source>
</evidence>
<proteinExistence type="predicted"/>
<keyword evidence="1" id="KW-1003">Cell membrane</keyword>
<organism evidence="8 9">
    <name type="scientific">Liquorilactobacillus nagelii</name>
    <dbReference type="NCBI Taxonomy" id="82688"/>
    <lineage>
        <taxon>Bacteria</taxon>
        <taxon>Bacillati</taxon>
        <taxon>Bacillota</taxon>
        <taxon>Bacilli</taxon>
        <taxon>Lactobacillales</taxon>
        <taxon>Lactobacillaceae</taxon>
        <taxon>Liquorilactobacillus</taxon>
    </lineage>
</organism>
<sequence length="114" mass="13447">MKNQWRLLSVIFLTLIIVVFALLNTQKVKLDLFLWQPEFPLVLVVILAVLLGVLIAVLLSMVTIYQLRKEIKEFQTREAQLDAEYQDKYQKKLTDTQVKYQQQINQLKNKIAKQ</sequence>
<dbReference type="Proteomes" id="UP000324497">
    <property type="component" value="Chromosome"/>
</dbReference>
<evidence type="ECO:0000256" key="6">
    <source>
        <dbReference type="SAM" id="Phobius"/>
    </source>
</evidence>
<dbReference type="PANTHER" id="PTHR41335:SF1">
    <property type="entry name" value="MEMBRANE PROTEIN"/>
    <property type="match status" value="1"/>
</dbReference>
<name>A0A3S6QWK6_9LACO</name>
<evidence type="ECO:0000313" key="9">
    <source>
        <dbReference type="Proteomes" id="UP000324497"/>
    </source>
</evidence>
<accession>A0A3S6QWK6</accession>
<evidence type="ECO:0000313" key="8">
    <source>
        <dbReference type="EMBL" id="AUJ32398.1"/>
    </source>
</evidence>
<dbReference type="GO" id="GO:0005886">
    <property type="term" value="C:plasma membrane"/>
    <property type="evidence" value="ECO:0007669"/>
    <property type="project" value="InterPro"/>
</dbReference>
<gene>
    <name evidence="8" type="ORF">BSQ50_07370</name>
</gene>
<dbReference type="PANTHER" id="PTHR41335">
    <property type="entry name" value="MEMBRANE PROTEIN-RELATED"/>
    <property type="match status" value="1"/>
</dbReference>
<dbReference type="AlphaFoldDB" id="A0A3S6QWK6"/>
<evidence type="ECO:0000256" key="2">
    <source>
        <dbReference type="ARBA" id="ARBA00022692"/>
    </source>
</evidence>
<feature type="coiled-coil region" evidence="5">
    <location>
        <begin position="64"/>
        <end position="110"/>
    </location>
</feature>
<dbReference type="RefSeq" id="WP_148126826.1">
    <property type="nucleotide sequence ID" value="NZ_CP018180.1"/>
</dbReference>
<dbReference type="InterPro" id="IPR010445">
    <property type="entry name" value="LapA_dom"/>
</dbReference>
<feature type="transmembrane region" description="Helical" evidence="6">
    <location>
        <begin position="41"/>
        <end position="67"/>
    </location>
</feature>
<evidence type="ECO:0000256" key="1">
    <source>
        <dbReference type="ARBA" id="ARBA00022475"/>
    </source>
</evidence>
<evidence type="ECO:0000256" key="4">
    <source>
        <dbReference type="ARBA" id="ARBA00023136"/>
    </source>
</evidence>
<keyword evidence="9" id="KW-1185">Reference proteome</keyword>
<dbReference type="KEGG" id="lng:BSQ50_07370"/>
<keyword evidence="5" id="KW-0175">Coiled coil</keyword>
<feature type="domain" description="Lipopolysaccharide assembly protein A" evidence="7">
    <location>
        <begin position="23"/>
        <end position="84"/>
    </location>
</feature>